<gene>
    <name evidence="1" type="ORF">BFV95_0601</name>
</gene>
<evidence type="ECO:0000313" key="2">
    <source>
        <dbReference type="Proteomes" id="UP000095392"/>
    </source>
</evidence>
<evidence type="ECO:0000313" key="1">
    <source>
        <dbReference type="EMBL" id="OES33939.1"/>
    </source>
</evidence>
<proteinExistence type="predicted"/>
<comment type="caution">
    <text evidence="1">The sequence shown here is derived from an EMBL/GenBank/DDBJ whole genome shotgun (WGS) entry which is preliminary data.</text>
</comment>
<dbReference type="Proteomes" id="UP000095392">
    <property type="component" value="Unassembled WGS sequence"/>
</dbReference>
<organism evidence="1 2">
    <name type="scientific">Alteromonas macleodii</name>
    <name type="common">Pseudoalteromonas macleodii</name>
    <dbReference type="NCBI Taxonomy" id="28108"/>
    <lineage>
        <taxon>Bacteria</taxon>
        <taxon>Pseudomonadati</taxon>
        <taxon>Pseudomonadota</taxon>
        <taxon>Gammaproteobacteria</taxon>
        <taxon>Alteromonadales</taxon>
        <taxon>Alteromonadaceae</taxon>
        <taxon>Alteromonas/Salinimonas group</taxon>
        <taxon>Alteromonas</taxon>
    </lineage>
</organism>
<sequence>MDDELRLLQEKLHRVAERLSNFAPTKQNAEALRMEYRQLLSALKKYTPTSPT</sequence>
<dbReference type="AlphaFoldDB" id="A0AB36G277"/>
<dbReference type="RefSeq" id="WP_014997260.1">
    <property type="nucleotide sequence ID" value="NZ_CP012202.1"/>
</dbReference>
<protein>
    <submittedName>
        <fullName evidence="1">Uncharacterized protein</fullName>
    </submittedName>
</protein>
<reference evidence="1 2" key="1">
    <citation type="submission" date="2016-09" db="EMBL/GenBank/DDBJ databases">
        <title>Draft Genome Sequence of four Alteromonas macleodii strains isolated from copper coupons and grown long-term at elevated copper levels.</title>
        <authorList>
            <person name="Cusick K."/>
            <person name="Dale J."/>
            <person name="Little B."/>
            <person name="Biffinger J."/>
        </authorList>
    </citation>
    <scope>NUCLEOTIDE SEQUENCE [LARGE SCALE GENOMIC DNA]</scope>
    <source>
        <strain evidence="1 2">KCP01</strain>
    </source>
</reference>
<accession>A0AB36G277</accession>
<keyword evidence="2" id="KW-1185">Reference proteome</keyword>
<name>A0AB36G277_ALTMA</name>
<dbReference type="EMBL" id="MIPY01000008">
    <property type="protein sequence ID" value="OES33939.1"/>
    <property type="molecule type" value="Genomic_DNA"/>
</dbReference>